<feature type="transmembrane region" description="Helical" evidence="1">
    <location>
        <begin position="86"/>
        <end position="114"/>
    </location>
</feature>
<dbReference type="KEGG" id="dko:I596_833"/>
<name>A0A160DRP2_9GAMM</name>
<keyword evidence="1" id="KW-0472">Membrane</keyword>
<feature type="transmembrane region" description="Helical" evidence="1">
    <location>
        <begin position="134"/>
        <end position="160"/>
    </location>
</feature>
<dbReference type="AlphaFoldDB" id="A0A160DRP2"/>
<proteinExistence type="predicted"/>
<evidence type="ECO:0000313" key="3">
    <source>
        <dbReference type="Proteomes" id="UP000076830"/>
    </source>
</evidence>
<dbReference type="Pfam" id="PF04306">
    <property type="entry name" value="DUF456"/>
    <property type="match status" value="1"/>
</dbReference>
<dbReference type="STRING" id="1300342.I596_833"/>
<evidence type="ECO:0000313" key="2">
    <source>
        <dbReference type="EMBL" id="ANB16869.1"/>
    </source>
</evidence>
<organism evidence="2 3">
    <name type="scientific">Dokdonella koreensis DS-123</name>
    <dbReference type="NCBI Taxonomy" id="1300342"/>
    <lineage>
        <taxon>Bacteria</taxon>
        <taxon>Pseudomonadati</taxon>
        <taxon>Pseudomonadota</taxon>
        <taxon>Gammaproteobacteria</taxon>
        <taxon>Lysobacterales</taxon>
        <taxon>Rhodanobacteraceae</taxon>
        <taxon>Dokdonella</taxon>
    </lineage>
</organism>
<dbReference type="InterPro" id="IPR007403">
    <property type="entry name" value="DUF456"/>
</dbReference>
<gene>
    <name evidence="2" type="ORF">I596_833</name>
</gene>
<keyword evidence="3" id="KW-1185">Reference proteome</keyword>
<dbReference type="EMBL" id="CP015249">
    <property type="protein sequence ID" value="ANB16869.1"/>
    <property type="molecule type" value="Genomic_DNA"/>
</dbReference>
<dbReference type="PANTHER" id="PTHR39165">
    <property type="entry name" value="IG HYPOTHETICAL 17883"/>
    <property type="match status" value="1"/>
</dbReference>
<reference evidence="2 3" key="1">
    <citation type="submission" date="2016-04" db="EMBL/GenBank/DDBJ databases">
        <title>Complete genome sequence of Dokdonella koreensis DS-123T.</title>
        <authorList>
            <person name="Kim J.F."/>
            <person name="Lee H."/>
            <person name="Kwak M.-J."/>
        </authorList>
    </citation>
    <scope>NUCLEOTIDE SEQUENCE [LARGE SCALE GENOMIC DNA]</scope>
    <source>
        <strain evidence="2 3">DS-123</strain>
    </source>
</reference>
<keyword evidence="1" id="KW-0812">Transmembrane</keyword>
<protein>
    <submittedName>
        <fullName evidence="2">Membrane protein</fullName>
    </submittedName>
</protein>
<feature type="transmembrane region" description="Helical" evidence="1">
    <location>
        <begin position="51"/>
        <end position="74"/>
    </location>
</feature>
<keyword evidence="1" id="KW-1133">Transmembrane helix</keyword>
<sequence length="161" mass="16329">MTTEIVLYALAAALILVGLAGTLLPALPGVPLVFAGMLVAAWAGDFVHIGWATLILLGVLTVLALLVDFLASILGARRVGASRWALFGAAIGTVVGLFFGLPGLLLGPFVGALLGELLAGGTLRQSTAVGLGAWLGFLFGTLAKIALCFTMLGVFALALLL</sequence>
<evidence type="ECO:0000256" key="1">
    <source>
        <dbReference type="SAM" id="Phobius"/>
    </source>
</evidence>
<dbReference type="OrthoDB" id="9808460at2"/>
<dbReference type="PATRIC" id="fig|1300342.3.peg.818"/>
<dbReference type="RefSeq" id="WP_067644465.1">
    <property type="nucleotide sequence ID" value="NZ_CP015249.1"/>
</dbReference>
<accession>A0A160DRP2</accession>
<dbReference type="PANTHER" id="PTHR39165:SF1">
    <property type="entry name" value="DUF456 DOMAIN-CONTAINING PROTEIN"/>
    <property type="match status" value="1"/>
</dbReference>
<dbReference type="Proteomes" id="UP000076830">
    <property type="component" value="Chromosome"/>
</dbReference>